<keyword evidence="3" id="KW-1185">Reference proteome</keyword>
<feature type="domain" description="PEGA" evidence="1">
    <location>
        <begin position="149"/>
        <end position="214"/>
    </location>
</feature>
<dbReference type="EMBL" id="SRYZ01000040">
    <property type="protein sequence ID" value="TGY01805.1"/>
    <property type="molecule type" value="Genomic_DNA"/>
</dbReference>
<evidence type="ECO:0000313" key="2">
    <source>
        <dbReference type="EMBL" id="TGY01805.1"/>
    </source>
</evidence>
<dbReference type="Proteomes" id="UP000310532">
    <property type="component" value="Unassembled WGS sequence"/>
</dbReference>
<evidence type="ECO:0000313" key="3">
    <source>
        <dbReference type="Proteomes" id="UP000310532"/>
    </source>
</evidence>
<accession>A0A4S2ALL3</accession>
<name>A0A4S2ALL3_9BACE</name>
<proteinExistence type="predicted"/>
<dbReference type="PROSITE" id="PS51257">
    <property type="entry name" value="PROKAR_LIPOPROTEIN"/>
    <property type="match status" value="1"/>
</dbReference>
<reference evidence="2 3" key="1">
    <citation type="submission" date="2019-04" db="EMBL/GenBank/DDBJ databases">
        <title>Microbes associate with the intestines of laboratory mice.</title>
        <authorList>
            <person name="Navarre W."/>
            <person name="Wong E."/>
            <person name="Huang K."/>
            <person name="Tropini C."/>
            <person name="Ng K."/>
            <person name="Yu B."/>
        </authorList>
    </citation>
    <scope>NUCLEOTIDE SEQUENCE [LARGE SCALE GENOMIC DNA]</scope>
    <source>
        <strain evidence="2 3">NM69_E16B</strain>
    </source>
</reference>
<dbReference type="RefSeq" id="WP_136010923.1">
    <property type="nucleotide sequence ID" value="NZ_SRYZ01000040.1"/>
</dbReference>
<feature type="domain" description="PEGA" evidence="1">
    <location>
        <begin position="222"/>
        <end position="277"/>
    </location>
</feature>
<sequence>MKRILLAIFVIMLSCLVYGQDKPQLQLHSFRIVKSAGGMANLGTLFQNGWPKDSNGEEDCAWVRVRFENMTMADAANVKFSFGNSAPIEDIKDKLKEAEHEIWLFVTPTENAYMEAGLDKYGMSNRLSNIKLEPKQAYDVVLRNDKTMSINIITKPEGAIASLETGQKENTPATITGVSLGKHTLTISHNGKTLKKEEIEVTEENVRFEYDLRERKMVEFISDPTGAVLFINGEEKGKTPLTIELPYDSYNVEARLSLQETDSKAFTVSGLSETKIKLEPIKKKTFEAFATYNGKKVDADLYIDGKQEGTRQASYTLTKPIGKSYDMNMIYYGNSKKRKIRITKDMDVEQEFKISARNSFVWPWQREYDVCPVGFSMGYVSKQLVTRGEGEKLKENGVWDDGEGKSLHGMQLGLHFQPCFSFGLGLYSGVFYELYMSWNDDYDYNQFMEHCIYVPLHAYYRLPFANKVALSVHGGLGFNYSVYGAYTDDEDNLEDFTDFYGEEAFPKRFNMAAEIGLGFRVGLVQINAQYAKGITNHKSYESLGDYKTKQNKLSLSVSYVFGSN</sequence>
<comment type="caution">
    <text evidence="2">The sequence shown here is derived from an EMBL/GenBank/DDBJ whole genome shotgun (WGS) entry which is preliminary data.</text>
</comment>
<organism evidence="2 3">
    <name type="scientific">Bacteroides muris</name>
    <name type="common">ex Afrizal et al. 2022</name>
    <dbReference type="NCBI Taxonomy" id="2516960"/>
    <lineage>
        <taxon>Bacteria</taxon>
        <taxon>Pseudomonadati</taxon>
        <taxon>Bacteroidota</taxon>
        <taxon>Bacteroidia</taxon>
        <taxon>Bacteroidales</taxon>
        <taxon>Bacteroidaceae</taxon>
        <taxon>Bacteroides</taxon>
    </lineage>
</organism>
<protein>
    <submittedName>
        <fullName evidence="2">PEGA domain-containing protein</fullName>
    </submittedName>
</protein>
<dbReference type="Pfam" id="PF08308">
    <property type="entry name" value="PEGA"/>
    <property type="match status" value="2"/>
</dbReference>
<dbReference type="AlphaFoldDB" id="A0A4S2ALL3"/>
<gene>
    <name evidence="2" type="ORF">E5355_14590</name>
</gene>
<dbReference type="InterPro" id="IPR013229">
    <property type="entry name" value="PEGA"/>
</dbReference>
<evidence type="ECO:0000259" key="1">
    <source>
        <dbReference type="Pfam" id="PF08308"/>
    </source>
</evidence>